<keyword evidence="3 6" id="KW-0540">Nuclease</keyword>
<dbReference type="NCBIfam" id="NF002140">
    <property type="entry name" value="PRK00977.1-4"/>
    <property type="match status" value="1"/>
</dbReference>
<dbReference type="EMBL" id="CAADFR010000129">
    <property type="protein sequence ID" value="VFK42799.1"/>
    <property type="molecule type" value="Genomic_DNA"/>
</dbReference>
<dbReference type="HAMAP" id="MF_00337">
    <property type="entry name" value="Exonuc_7_S"/>
    <property type="match status" value="1"/>
</dbReference>
<dbReference type="InterPro" id="IPR037004">
    <property type="entry name" value="Exonuc_VII_ssu_sf"/>
</dbReference>
<evidence type="ECO:0000256" key="4">
    <source>
        <dbReference type="ARBA" id="ARBA00022801"/>
    </source>
</evidence>
<evidence type="ECO:0000256" key="6">
    <source>
        <dbReference type="HAMAP-Rule" id="MF_00337"/>
    </source>
</evidence>
<dbReference type="EMBL" id="CAADHB010000039">
    <property type="protein sequence ID" value="VFK79195.1"/>
    <property type="molecule type" value="Genomic_DNA"/>
</dbReference>
<dbReference type="NCBIfam" id="TIGR01280">
    <property type="entry name" value="xseB"/>
    <property type="match status" value="1"/>
</dbReference>
<dbReference type="InterPro" id="IPR003761">
    <property type="entry name" value="Exonuc_VII_S"/>
</dbReference>
<proteinExistence type="inferred from homology"/>
<comment type="subunit">
    <text evidence="6">Heterooligomer composed of large and small subunits.</text>
</comment>
<keyword evidence="2 6" id="KW-0963">Cytoplasm</keyword>
<evidence type="ECO:0000256" key="7">
    <source>
        <dbReference type="SAM" id="Coils"/>
    </source>
</evidence>
<evidence type="ECO:0000256" key="1">
    <source>
        <dbReference type="ARBA" id="ARBA00009998"/>
    </source>
</evidence>
<protein>
    <recommendedName>
        <fullName evidence="6">Exodeoxyribonuclease 7 small subunit</fullName>
        <ecNumber evidence="6">3.1.11.6</ecNumber>
    </recommendedName>
    <alternativeName>
        <fullName evidence="6">Exodeoxyribonuclease VII small subunit</fullName>
        <shortName evidence="6">Exonuclease VII small subunit</shortName>
    </alternativeName>
</protein>
<reference evidence="11" key="1">
    <citation type="submission" date="2019-02" db="EMBL/GenBank/DDBJ databases">
        <authorList>
            <person name="Gruber-Vodicka R. H."/>
            <person name="Seah K. B. B."/>
        </authorList>
    </citation>
    <scope>NUCLEOTIDE SEQUENCE</scope>
    <source>
        <strain evidence="11">BECK_S127</strain>
        <strain evidence="10">BECK_S1320</strain>
        <strain evidence="9">BECK_S1321</strain>
    </source>
</reference>
<keyword evidence="7" id="KW-0175">Coiled coil</keyword>
<dbReference type="Gene3D" id="1.10.287.1040">
    <property type="entry name" value="Exonuclease VII, small subunit"/>
    <property type="match status" value="1"/>
</dbReference>
<evidence type="ECO:0000313" key="9">
    <source>
        <dbReference type="EMBL" id="VFK42799.1"/>
    </source>
</evidence>
<dbReference type="PANTHER" id="PTHR34137">
    <property type="entry name" value="EXODEOXYRIBONUCLEASE 7 SMALL SUBUNIT"/>
    <property type="match status" value="1"/>
</dbReference>
<dbReference type="AlphaFoldDB" id="A0A451BLL9"/>
<organism evidence="11">
    <name type="scientific">Candidatus Kentrum sp. SD</name>
    <dbReference type="NCBI Taxonomy" id="2126332"/>
    <lineage>
        <taxon>Bacteria</taxon>
        <taxon>Pseudomonadati</taxon>
        <taxon>Pseudomonadota</taxon>
        <taxon>Gammaproteobacteria</taxon>
        <taxon>Candidatus Kentrum</taxon>
    </lineage>
</organism>
<evidence type="ECO:0000256" key="5">
    <source>
        <dbReference type="ARBA" id="ARBA00022839"/>
    </source>
</evidence>
<dbReference type="GO" id="GO:0006308">
    <property type="term" value="P:DNA catabolic process"/>
    <property type="evidence" value="ECO:0007669"/>
    <property type="project" value="UniProtKB-UniRule"/>
</dbReference>
<dbReference type="SUPFAM" id="SSF116842">
    <property type="entry name" value="XseB-like"/>
    <property type="match status" value="1"/>
</dbReference>
<comment type="subcellular location">
    <subcellularLocation>
        <location evidence="6">Cytoplasm</location>
    </subcellularLocation>
</comment>
<dbReference type="EMBL" id="CAADFU010000124">
    <property type="protein sequence ID" value="VFK48417.1"/>
    <property type="molecule type" value="Genomic_DNA"/>
</dbReference>
<keyword evidence="5 6" id="KW-0269">Exonuclease</keyword>
<name>A0A451BLL9_9GAMM</name>
<dbReference type="GO" id="GO:0008855">
    <property type="term" value="F:exodeoxyribonuclease VII activity"/>
    <property type="evidence" value="ECO:0007669"/>
    <property type="project" value="UniProtKB-UniRule"/>
</dbReference>
<comment type="similarity">
    <text evidence="1 6">Belongs to the XseB family.</text>
</comment>
<feature type="coiled-coil region" evidence="7">
    <location>
        <begin position="56"/>
        <end position="83"/>
    </location>
</feature>
<keyword evidence="4 6" id="KW-0378">Hydrolase</keyword>
<dbReference type="Pfam" id="PF02609">
    <property type="entry name" value="Exonuc_VII_S"/>
    <property type="match status" value="1"/>
</dbReference>
<gene>
    <name evidence="6" type="primary">xseB</name>
    <name evidence="11" type="ORF">BECKSD772D_GA0070982_103915</name>
    <name evidence="10" type="ORF">BECKSD772E_GA0070983_11244</name>
    <name evidence="9" type="ORF">BECKSD772F_GA0070984_11294</name>
</gene>
<feature type="region of interest" description="Disordered" evidence="8">
    <location>
        <begin position="1"/>
        <end position="22"/>
    </location>
</feature>
<dbReference type="GO" id="GO:0009318">
    <property type="term" value="C:exodeoxyribonuclease VII complex"/>
    <property type="evidence" value="ECO:0007669"/>
    <property type="project" value="UniProtKB-UniRule"/>
</dbReference>
<evidence type="ECO:0000256" key="3">
    <source>
        <dbReference type="ARBA" id="ARBA00022722"/>
    </source>
</evidence>
<comment type="catalytic activity">
    <reaction evidence="6">
        <text>Exonucleolytic cleavage in either 5'- to 3'- or 3'- to 5'-direction to yield nucleoside 5'-phosphates.</text>
        <dbReference type="EC" id="3.1.11.6"/>
    </reaction>
</comment>
<evidence type="ECO:0000313" key="10">
    <source>
        <dbReference type="EMBL" id="VFK48417.1"/>
    </source>
</evidence>
<dbReference type="EC" id="3.1.11.6" evidence="6"/>
<dbReference type="PANTHER" id="PTHR34137:SF1">
    <property type="entry name" value="EXODEOXYRIBONUCLEASE 7 SMALL SUBUNIT"/>
    <property type="match status" value="1"/>
</dbReference>
<evidence type="ECO:0000313" key="11">
    <source>
        <dbReference type="EMBL" id="VFK79195.1"/>
    </source>
</evidence>
<sequence>MNAPKKKPPANKSRQENAPSFEQSLAELEQLVTHMEQGELTLEETVKSFERGIELNKMCQNTLDEAEQRVRILTEKEGKFEIEPFGEDSPADL</sequence>
<evidence type="ECO:0000256" key="2">
    <source>
        <dbReference type="ARBA" id="ARBA00022490"/>
    </source>
</evidence>
<accession>A0A451BLL9</accession>
<evidence type="ECO:0000256" key="8">
    <source>
        <dbReference type="SAM" id="MobiDB-lite"/>
    </source>
</evidence>
<dbReference type="GO" id="GO:0005829">
    <property type="term" value="C:cytosol"/>
    <property type="evidence" value="ECO:0007669"/>
    <property type="project" value="TreeGrafter"/>
</dbReference>
<comment type="function">
    <text evidence="6">Bidirectionally degrades single-stranded DNA into large acid-insoluble oligonucleotides, which are then degraded further into small acid-soluble oligonucleotides.</text>
</comment>